<proteinExistence type="predicted"/>
<dbReference type="Pfam" id="PF00984">
    <property type="entry name" value="UDPG_MGDP_dh"/>
    <property type="match status" value="1"/>
</dbReference>
<accession>A0A382HFJ7</accession>
<dbReference type="InterPro" id="IPR014027">
    <property type="entry name" value="UDP-Glc/GDP-Man_DH_C"/>
</dbReference>
<feature type="domain" description="UDP-glucose/GDP-mannose dehydrogenase C-terminal" evidence="1">
    <location>
        <begin position="148"/>
        <end position="236"/>
    </location>
</feature>
<dbReference type="Gene3D" id="3.40.50.720">
    <property type="entry name" value="NAD(P)-binding Rossmann-like Domain"/>
    <property type="match status" value="2"/>
</dbReference>
<organism evidence="2">
    <name type="scientific">marine metagenome</name>
    <dbReference type="NCBI Taxonomy" id="408172"/>
    <lineage>
        <taxon>unclassified sequences</taxon>
        <taxon>metagenomes</taxon>
        <taxon>ecological metagenomes</taxon>
    </lineage>
</organism>
<dbReference type="SUPFAM" id="SSF48179">
    <property type="entry name" value="6-phosphogluconate dehydrogenase C-terminal domain-like"/>
    <property type="match status" value="1"/>
</dbReference>
<dbReference type="GO" id="GO:0016616">
    <property type="term" value="F:oxidoreductase activity, acting on the CH-OH group of donors, NAD or NADP as acceptor"/>
    <property type="evidence" value="ECO:0007669"/>
    <property type="project" value="InterPro"/>
</dbReference>
<protein>
    <recommendedName>
        <fullName evidence="1">UDP-glucose/GDP-mannose dehydrogenase C-terminal domain-containing protein</fullName>
    </recommendedName>
</protein>
<sequence length="237" mass="26982">LFPTRIIIGGDSKQSKEFANLLIEGSEIKNISPMFMPSGEAEAVKLFSNTFLAMRIAFFNEMDSFAMTKKLQTKEIIEGVRLDPRIGEGYDNPSFGYGGYCLPKDTKQLLANYKTIPQNLIKAIISSNESRKDFLAEQILGHNINIIGFYRLVMKNKSDNYRSSSIIDIMQRLKNKGKEIIVYEPLLKNQTDFQGFRVCADLDEFKKTTELIVTNRMSQDLADVESKLFTRDIFGES</sequence>
<dbReference type="AlphaFoldDB" id="A0A382HFJ7"/>
<dbReference type="InterPro" id="IPR013328">
    <property type="entry name" value="6PGD_dom2"/>
</dbReference>
<dbReference type="InterPro" id="IPR036220">
    <property type="entry name" value="UDP-Glc/GDP-Man_DH_C_sf"/>
</dbReference>
<dbReference type="PANTHER" id="PTHR43750">
    <property type="entry name" value="UDP-GLUCOSE 6-DEHYDROGENASE TUAD"/>
    <property type="match status" value="1"/>
</dbReference>
<gene>
    <name evidence="2" type="ORF">METZ01_LOCUS238968</name>
</gene>
<dbReference type="PANTHER" id="PTHR43750:SF2">
    <property type="entry name" value="UDP-GLUCOSE 6-DEHYDROGENASE"/>
    <property type="match status" value="1"/>
</dbReference>
<dbReference type="InterPro" id="IPR008927">
    <property type="entry name" value="6-PGluconate_DH-like_C_sf"/>
</dbReference>
<name>A0A382HFJ7_9ZZZZ</name>
<dbReference type="InterPro" id="IPR014026">
    <property type="entry name" value="UDP-Glc/GDP-Man_DH_dimer"/>
</dbReference>
<evidence type="ECO:0000313" key="2">
    <source>
        <dbReference type="EMBL" id="SVB86114.1"/>
    </source>
</evidence>
<dbReference type="GO" id="GO:0051287">
    <property type="term" value="F:NAD binding"/>
    <property type="evidence" value="ECO:0007669"/>
    <property type="project" value="InterPro"/>
</dbReference>
<dbReference type="EMBL" id="UINC01061005">
    <property type="protein sequence ID" value="SVB86114.1"/>
    <property type="molecule type" value="Genomic_DNA"/>
</dbReference>
<reference evidence="2" key="1">
    <citation type="submission" date="2018-05" db="EMBL/GenBank/DDBJ databases">
        <authorList>
            <person name="Lanie J.A."/>
            <person name="Ng W.-L."/>
            <person name="Kazmierczak K.M."/>
            <person name="Andrzejewski T.M."/>
            <person name="Davidsen T.M."/>
            <person name="Wayne K.J."/>
            <person name="Tettelin H."/>
            <person name="Glass J.I."/>
            <person name="Rusch D."/>
            <person name="Podicherti R."/>
            <person name="Tsui H.-C.T."/>
            <person name="Winkler M.E."/>
        </authorList>
    </citation>
    <scope>NUCLEOTIDE SEQUENCE</scope>
</reference>
<evidence type="ECO:0000259" key="1">
    <source>
        <dbReference type="SMART" id="SM00984"/>
    </source>
</evidence>
<dbReference type="SUPFAM" id="SSF52413">
    <property type="entry name" value="UDP-glucose/GDP-mannose dehydrogenase C-terminal domain"/>
    <property type="match status" value="1"/>
</dbReference>
<dbReference type="Pfam" id="PF03720">
    <property type="entry name" value="UDPG_MGDP_dh_C"/>
    <property type="match status" value="1"/>
</dbReference>
<feature type="non-terminal residue" evidence="2">
    <location>
        <position position="1"/>
    </location>
</feature>
<dbReference type="SMART" id="SM00984">
    <property type="entry name" value="UDPG_MGDP_dh_C"/>
    <property type="match status" value="1"/>
</dbReference>
<dbReference type="Gene3D" id="1.10.1040.10">
    <property type="entry name" value="N-(1-d-carboxylethyl)-l-norvaline Dehydrogenase, domain 2"/>
    <property type="match status" value="1"/>
</dbReference>